<comment type="similarity">
    <text evidence="1 4">Belongs to the GMC oxidoreductase family.</text>
</comment>
<keyword evidence="5" id="KW-0732">Signal</keyword>
<dbReference type="Gene3D" id="3.30.560.10">
    <property type="entry name" value="Glucose Oxidase, domain 3"/>
    <property type="match status" value="1"/>
</dbReference>
<evidence type="ECO:0000259" key="6">
    <source>
        <dbReference type="PROSITE" id="PS00623"/>
    </source>
</evidence>
<organism evidence="8 9">
    <name type="scientific">Aquatica leii</name>
    <dbReference type="NCBI Taxonomy" id="1421715"/>
    <lineage>
        <taxon>Eukaryota</taxon>
        <taxon>Metazoa</taxon>
        <taxon>Ecdysozoa</taxon>
        <taxon>Arthropoda</taxon>
        <taxon>Hexapoda</taxon>
        <taxon>Insecta</taxon>
        <taxon>Pterygota</taxon>
        <taxon>Neoptera</taxon>
        <taxon>Endopterygota</taxon>
        <taxon>Coleoptera</taxon>
        <taxon>Polyphaga</taxon>
        <taxon>Elateriformia</taxon>
        <taxon>Elateroidea</taxon>
        <taxon>Lampyridae</taxon>
        <taxon>Luciolinae</taxon>
        <taxon>Aquatica</taxon>
    </lineage>
</organism>
<evidence type="ECO:0000256" key="4">
    <source>
        <dbReference type="RuleBase" id="RU003968"/>
    </source>
</evidence>
<proteinExistence type="inferred from homology"/>
<dbReference type="PANTHER" id="PTHR11552">
    <property type="entry name" value="GLUCOSE-METHANOL-CHOLINE GMC OXIDOREDUCTASE"/>
    <property type="match status" value="1"/>
</dbReference>
<keyword evidence="9" id="KW-1185">Reference proteome</keyword>
<feature type="binding site" evidence="3">
    <location>
        <position position="275"/>
    </location>
    <ligand>
        <name>FAD</name>
        <dbReference type="ChEBI" id="CHEBI:57692"/>
    </ligand>
</feature>
<dbReference type="GO" id="GO:0016614">
    <property type="term" value="F:oxidoreductase activity, acting on CH-OH group of donors"/>
    <property type="evidence" value="ECO:0007669"/>
    <property type="project" value="InterPro"/>
</dbReference>
<feature type="chain" id="PRO_5042912801" description="Glucose-methanol-choline oxidoreductase N-terminal domain-containing protein" evidence="5">
    <location>
        <begin position="16"/>
        <end position="622"/>
    </location>
</feature>
<feature type="binding site" evidence="3">
    <location>
        <begin position="150"/>
        <end position="153"/>
    </location>
    <ligand>
        <name>FAD</name>
        <dbReference type="ChEBI" id="CHEBI:57692"/>
    </ligand>
</feature>
<dbReference type="GO" id="GO:0050660">
    <property type="term" value="F:flavin adenine dinucleotide binding"/>
    <property type="evidence" value="ECO:0007669"/>
    <property type="project" value="InterPro"/>
</dbReference>
<reference evidence="9" key="1">
    <citation type="submission" date="2023-01" db="EMBL/GenBank/DDBJ databases">
        <title>Key to firefly adult light organ development and bioluminescence: homeobox transcription factors regulate luciferase expression and transportation to peroxisome.</title>
        <authorList>
            <person name="Fu X."/>
        </authorList>
    </citation>
    <scope>NUCLEOTIDE SEQUENCE [LARGE SCALE GENOMIC DNA]</scope>
</reference>
<keyword evidence="3 4" id="KW-0274">FAD</keyword>
<dbReference type="PANTHER" id="PTHR11552:SF158">
    <property type="entry name" value="GH23626P-RELATED"/>
    <property type="match status" value="1"/>
</dbReference>
<dbReference type="PROSITE" id="PS00624">
    <property type="entry name" value="GMC_OXRED_2"/>
    <property type="match status" value="1"/>
</dbReference>
<evidence type="ECO:0000313" key="8">
    <source>
        <dbReference type="EMBL" id="KAK4872819.1"/>
    </source>
</evidence>
<dbReference type="SUPFAM" id="SSF54373">
    <property type="entry name" value="FAD-linked reductases, C-terminal domain"/>
    <property type="match status" value="1"/>
</dbReference>
<feature type="signal peptide" evidence="5">
    <location>
        <begin position="1"/>
        <end position="15"/>
    </location>
</feature>
<comment type="cofactor">
    <cofactor evidence="3">
        <name>FAD</name>
        <dbReference type="ChEBI" id="CHEBI:57692"/>
    </cofactor>
</comment>
<dbReference type="InterPro" id="IPR036188">
    <property type="entry name" value="FAD/NAD-bd_sf"/>
</dbReference>
<gene>
    <name evidence="8" type="ORF">RN001_014848</name>
</gene>
<dbReference type="SUPFAM" id="SSF51905">
    <property type="entry name" value="FAD/NAD(P)-binding domain"/>
    <property type="match status" value="1"/>
</dbReference>
<sequence>MKLLLMLVLAKCVVADYSSTIEYYDELIKNYTFKAYHYDGAVNAYQYEPIKNNVVDVNATYDFVVIGSGSAGAVVANRLSEIHEWNVLLIEAGGDENNFTDIPRFHLYLQGLEYNWNFNTTEQTGACQGMVKKKCALPRGRILGGTSTINGLVYCRGNKADYDRWNVLGWSYKDVLPYFIKSENSHVDSDSGYHGKGGYWNVEYHKPVSKQLIAFLEANQLLYNTSSTDYNGKQQLGMFQSQINNINGRRDSTAKAFLQPVASRRNLHILRNSYVTKILIDPNSKKTFGVEFAHDHQLKRIKVAKEVILSAGSINSPQLLMLSGVGPKDQLEQHNITLIQDLPVGKTLRDHVGFFGLYVQTNLKEPVQSTDDNIKQYLDGYGPFAIALNSQGVGFYQTKFGNDTTYPDMEFEFMPSNSTSPFLQKSLKVTDETYNALWSKLDSQKSFNIYLIALHPKSVGYLRLKSNNPFEYPLINPKYLTDREGKDIAVLYEGLQILKNLLNTEPMRKINASIVYADYPQCRQFKTDSRDYWYCAFRLLSSYFYHPISTCAIGNDPKQGAVVDKHLKVFGIDGLRVADASIIPATFSGHTSAPAVMIGEKVSDIIKLHYKKPIVSINNTIF</sequence>
<name>A0AAN7SBX1_9COLE</name>
<evidence type="ECO:0000313" key="9">
    <source>
        <dbReference type="Proteomes" id="UP001353858"/>
    </source>
</evidence>
<keyword evidence="4" id="KW-0285">Flavoprotein</keyword>
<dbReference type="Pfam" id="PF05199">
    <property type="entry name" value="GMC_oxred_C"/>
    <property type="match status" value="1"/>
</dbReference>
<dbReference type="Gene3D" id="3.50.50.60">
    <property type="entry name" value="FAD/NAD(P)-binding domain"/>
    <property type="match status" value="1"/>
</dbReference>
<dbReference type="Proteomes" id="UP001353858">
    <property type="component" value="Unassembled WGS sequence"/>
</dbReference>
<feature type="binding site" evidence="3">
    <location>
        <position position="146"/>
    </location>
    <ligand>
        <name>FAD</name>
        <dbReference type="ChEBI" id="CHEBI:57692"/>
    </ligand>
</feature>
<feature type="active site" description="Proton acceptor" evidence="2">
    <location>
        <position position="590"/>
    </location>
</feature>
<evidence type="ECO:0000256" key="1">
    <source>
        <dbReference type="ARBA" id="ARBA00010790"/>
    </source>
</evidence>
<dbReference type="EMBL" id="JARPUR010000007">
    <property type="protein sequence ID" value="KAK4872819.1"/>
    <property type="molecule type" value="Genomic_DNA"/>
</dbReference>
<feature type="domain" description="Glucose-methanol-choline oxidoreductase N-terminal" evidence="6">
    <location>
        <begin position="140"/>
        <end position="163"/>
    </location>
</feature>
<evidence type="ECO:0000256" key="5">
    <source>
        <dbReference type="SAM" id="SignalP"/>
    </source>
</evidence>
<dbReference type="AlphaFoldDB" id="A0AAN7SBX1"/>
<feature type="domain" description="Glucose-methanol-choline oxidoreductase N-terminal" evidence="7">
    <location>
        <begin position="312"/>
        <end position="326"/>
    </location>
</feature>
<protein>
    <recommendedName>
        <fullName evidence="6 7">Glucose-methanol-choline oxidoreductase N-terminal domain-containing protein</fullName>
    </recommendedName>
</protein>
<dbReference type="InterPro" id="IPR000172">
    <property type="entry name" value="GMC_OxRdtase_N"/>
</dbReference>
<feature type="active site" description="Proton donor" evidence="2">
    <location>
        <position position="546"/>
    </location>
</feature>
<dbReference type="PIRSF" id="PIRSF000137">
    <property type="entry name" value="Alcohol_oxidase"/>
    <property type="match status" value="1"/>
</dbReference>
<dbReference type="Pfam" id="PF00732">
    <property type="entry name" value="GMC_oxred_N"/>
    <property type="match status" value="1"/>
</dbReference>
<comment type="caution">
    <text evidence="8">The sequence shown here is derived from an EMBL/GenBank/DDBJ whole genome shotgun (WGS) entry which is preliminary data.</text>
</comment>
<dbReference type="InterPro" id="IPR007867">
    <property type="entry name" value="GMC_OxRtase_C"/>
</dbReference>
<evidence type="ECO:0000256" key="2">
    <source>
        <dbReference type="PIRSR" id="PIRSR000137-1"/>
    </source>
</evidence>
<dbReference type="InterPro" id="IPR012132">
    <property type="entry name" value="GMC_OxRdtase"/>
</dbReference>
<accession>A0AAN7SBX1</accession>
<evidence type="ECO:0000259" key="7">
    <source>
        <dbReference type="PROSITE" id="PS00624"/>
    </source>
</evidence>
<dbReference type="PROSITE" id="PS00623">
    <property type="entry name" value="GMC_OXRED_1"/>
    <property type="match status" value="1"/>
</dbReference>
<evidence type="ECO:0000256" key="3">
    <source>
        <dbReference type="PIRSR" id="PIRSR000137-2"/>
    </source>
</evidence>